<feature type="domain" description="CN hydrolase" evidence="2">
    <location>
        <begin position="57"/>
        <end position="284"/>
    </location>
</feature>
<dbReference type="Gene3D" id="3.60.110.10">
    <property type="entry name" value="Carbon-nitrogen hydrolase"/>
    <property type="match status" value="1"/>
</dbReference>
<gene>
    <name evidence="3" type="ORF">GCM10023091_24560</name>
</gene>
<reference evidence="4" key="1">
    <citation type="journal article" date="2019" name="Int. J. Syst. Evol. Microbiol.">
        <title>The Global Catalogue of Microorganisms (GCM) 10K type strain sequencing project: providing services to taxonomists for standard genome sequencing and annotation.</title>
        <authorList>
            <consortium name="The Broad Institute Genomics Platform"/>
            <consortium name="The Broad Institute Genome Sequencing Center for Infectious Disease"/>
            <person name="Wu L."/>
            <person name="Ma J."/>
        </authorList>
    </citation>
    <scope>NUCLEOTIDE SEQUENCE [LARGE SCALE GENOMIC DNA]</scope>
    <source>
        <strain evidence="4">JCM 31920</strain>
    </source>
</reference>
<accession>A0ABP8LYX6</accession>
<evidence type="ECO:0000259" key="2">
    <source>
        <dbReference type="PROSITE" id="PS50263"/>
    </source>
</evidence>
<dbReference type="PROSITE" id="PS50263">
    <property type="entry name" value="CN_HYDROLASE"/>
    <property type="match status" value="1"/>
</dbReference>
<evidence type="ECO:0000313" key="4">
    <source>
        <dbReference type="Proteomes" id="UP001501508"/>
    </source>
</evidence>
<evidence type="ECO:0000256" key="1">
    <source>
        <dbReference type="ARBA" id="ARBA00022801"/>
    </source>
</evidence>
<dbReference type="EMBL" id="BAABEY010000024">
    <property type="protein sequence ID" value="GAA4440642.1"/>
    <property type="molecule type" value="Genomic_DNA"/>
</dbReference>
<dbReference type="InterPro" id="IPR050345">
    <property type="entry name" value="Aliph_Amidase/BUP"/>
</dbReference>
<dbReference type="InterPro" id="IPR036526">
    <property type="entry name" value="C-N_Hydrolase_sf"/>
</dbReference>
<comment type="caution">
    <text evidence="3">The sequence shown here is derived from an EMBL/GenBank/DDBJ whole genome shotgun (WGS) entry which is preliminary data.</text>
</comment>
<name>A0ABP8LYX6_9BACT</name>
<keyword evidence="4" id="KW-1185">Reference proteome</keyword>
<proteinExistence type="predicted"/>
<protein>
    <recommendedName>
        <fullName evidence="2">CN hydrolase domain-containing protein</fullName>
    </recommendedName>
</protein>
<keyword evidence="1" id="KW-0378">Hydrolase</keyword>
<dbReference type="PANTHER" id="PTHR43674:SF2">
    <property type="entry name" value="BETA-UREIDOPROPIONASE"/>
    <property type="match status" value="1"/>
</dbReference>
<dbReference type="PANTHER" id="PTHR43674">
    <property type="entry name" value="NITRILASE C965.09-RELATED"/>
    <property type="match status" value="1"/>
</dbReference>
<dbReference type="InterPro" id="IPR003010">
    <property type="entry name" value="C-N_Hydrolase"/>
</dbReference>
<dbReference type="CDD" id="cd07197">
    <property type="entry name" value="nitrilase"/>
    <property type="match status" value="1"/>
</dbReference>
<dbReference type="Proteomes" id="UP001501508">
    <property type="component" value="Unassembled WGS sequence"/>
</dbReference>
<sequence>MSYPGIKYRTAARTCGPQPQNSLNLTQTMKKTAFIVCLALFCVTHVFAEKQIKVSTIGAAIPGYSNRTDMENIVKEIIGFWDQQIKQVLPDQPDLILLPEFFDMPSGFSTRVQEEFIKIRGSKIQDFIAATATQNKCYIAFGTLLTDEAGNLRNAAVLVDRKGKQAGIYYKNFPTIGEIESGIVSGTESPVFECDFGRVGMAICFDLNFEELRDSFAEKKPDVLLFMSMYHGGHMQKNWAYACRSYFVGAISGRGTPSEVRDPLGEVVASTSNYNNYATATINLNSRLVHLGYNFEKLSLLKARYGSNVHIKDPGCLGPVLVTGLDEKIPIDRMLKEFEIENMHDYYNRSRAVRAKQLKIQ</sequence>
<dbReference type="SUPFAM" id="SSF56317">
    <property type="entry name" value="Carbon-nitrogen hydrolase"/>
    <property type="match status" value="1"/>
</dbReference>
<dbReference type="Pfam" id="PF00795">
    <property type="entry name" value="CN_hydrolase"/>
    <property type="match status" value="1"/>
</dbReference>
<evidence type="ECO:0000313" key="3">
    <source>
        <dbReference type="EMBL" id="GAA4440642.1"/>
    </source>
</evidence>
<organism evidence="3 4">
    <name type="scientific">Ravibacter arvi</name>
    <dbReference type="NCBI Taxonomy" id="2051041"/>
    <lineage>
        <taxon>Bacteria</taxon>
        <taxon>Pseudomonadati</taxon>
        <taxon>Bacteroidota</taxon>
        <taxon>Cytophagia</taxon>
        <taxon>Cytophagales</taxon>
        <taxon>Spirosomataceae</taxon>
        <taxon>Ravibacter</taxon>
    </lineage>
</organism>